<dbReference type="InterPro" id="IPR025692">
    <property type="entry name" value="MscS_IM_dom1"/>
</dbReference>
<dbReference type="NCBIfam" id="NF008180">
    <property type="entry name" value="PRK10929.1"/>
    <property type="match status" value="1"/>
</dbReference>
<name>A0ABY4ST66_9ENTR</name>
<feature type="transmembrane region" description="Helical" evidence="7">
    <location>
        <begin position="880"/>
        <end position="899"/>
    </location>
</feature>
<dbReference type="InterPro" id="IPR052702">
    <property type="entry name" value="MscS-like_channel"/>
</dbReference>
<dbReference type="PANTHER" id="PTHR30347">
    <property type="entry name" value="POTASSIUM CHANNEL RELATED"/>
    <property type="match status" value="1"/>
</dbReference>
<evidence type="ECO:0000259" key="10">
    <source>
        <dbReference type="Pfam" id="PF21088"/>
    </source>
</evidence>
<keyword evidence="12" id="KW-1185">Reference proteome</keyword>
<feature type="domain" description="Mechanosensitive ion channel inner membrane" evidence="9">
    <location>
        <begin position="476"/>
        <end position="818"/>
    </location>
</feature>
<evidence type="ECO:0000256" key="6">
    <source>
        <dbReference type="ARBA" id="ARBA00023136"/>
    </source>
</evidence>
<evidence type="ECO:0000259" key="9">
    <source>
        <dbReference type="Pfam" id="PF12794"/>
    </source>
</evidence>
<keyword evidence="3" id="KW-1003">Cell membrane</keyword>
<dbReference type="InterPro" id="IPR011066">
    <property type="entry name" value="MscS_channel_C_sf"/>
</dbReference>
<feature type="transmembrane region" description="Helical" evidence="7">
    <location>
        <begin position="600"/>
        <end position="618"/>
    </location>
</feature>
<dbReference type="InterPro" id="IPR006685">
    <property type="entry name" value="MscS_channel_2nd"/>
</dbReference>
<feature type="transmembrane region" description="Helical" evidence="7">
    <location>
        <begin position="905"/>
        <end position="934"/>
    </location>
</feature>
<evidence type="ECO:0000259" key="8">
    <source>
        <dbReference type="Pfam" id="PF00924"/>
    </source>
</evidence>
<evidence type="ECO:0000256" key="5">
    <source>
        <dbReference type="ARBA" id="ARBA00022989"/>
    </source>
</evidence>
<dbReference type="Pfam" id="PF12794">
    <property type="entry name" value="MscS_TM"/>
    <property type="match status" value="1"/>
</dbReference>
<dbReference type="SUPFAM" id="SSF82689">
    <property type="entry name" value="Mechanosensitive channel protein MscS (YggB), C-terminal domain"/>
    <property type="match status" value="1"/>
</dbReference>
<dbReference type="Gene3D" id="2.30.30.60">
    <property type="match status" value="1"/>
</dbReference>
<evidence type="ECO:0000256" key="7">
    <source>
        <dbReference type="SAM" id="Phobius"/>
    </source>
</evidence>
<dbReference type="Proteomes" id="UP001056834">
    <property type="component" value="Chromosome"/>
</dbReference>
<dbReference type="Gene3D" id="3.30.70.100">
    <property type="match status" value="1"/>
</dbReference>
<gene>
    <name evidence="11" type="primary">mscM</name>
    <name evidence="11" type="ORF">M9405_00260</name>
</gene>
<feature type="domain" description="Mechanosensitive ion channel transmembrane helices 2/3" evidence="10">
    <location>
        <begin position="879"/>
        <end position="920"/>
    </location>
</feature>
<feature type="transmembrane region" description="Helical" evidence="7">
    <location>
        <begin position="785"/>
        <end position="803"/>
    </location>
</feature>
<feature type="transmembrane region" description="Helical" evidence="7">
    <location>
        <begin position="671"/>
        <end position="693"/>
    </location>
</feature>
<keyword evidence="4 7" id="KW-0812">Transmembrane</keyword>
<feature type="transmembrane region" description="Helical" evidence="7">
    <location>
        <begin position="699"/>
        <end position="719"/>
    </location>
</feature>
<accession>A0ABY4ST66</accession>
<evidence type="ECO:0000313" key="11">
    <source>
        <dbReference type="EMBL" id="URJ25160.1"/>
    </source>
</evidence>
<feature type="transmembrane region" description="Helical" evidence="7">
    <location>
        <begin position="515"/>
        <end position="536"/>
    </location>
</feature>
<dbReference type="SUPFAM" id="SSF82861">
    <property type="entry name" value="Mechanosensitive channel protein MscS (YggB), transmembrane region"/>
    <property type="match status" value="1"/>
</dbReference>
<feature type="transmembrane region" description="Helical" evidence="7">
    <location>
        <begin position="564"/>
        <end position="588"/>
    </location>
</feature>
<evidence type="ECO:0000313" key="12">
    <source>
        <dbReference type="Proteomes" id="UP001056834"/>
    </source>
</evidence>
<comment type="subcellular location">
    <subcellularLocation>
        <location evidence="1">Cell membrane</location>
        <topology evidence="1">Multi-pass membrane protein</topology>
    </subcellularLocation>
</comment>
<organism evidence="11 12">
    <name type="scientific">Candidatus Blochmannia ocreatus</name>
    <name type="common">nom. nud.</name>
    <dbReference type="NCBI Taxonomy" id="251538"/>
    <lineage>
        <taxon>Bacteria</taxon>
        <taxon>Pseudomonadati</taxon>
        <taxon>Pseudomonadota</taxon>
        <taxon>Gammaproteobacteria</taxon>
        <taxon>Enterobacterales</taxon>
        <taxon>Enterobacteriaceae</taxon>
        <taxon>ant endosymbionts</taxon>
        <taxon>Candidatus Blochmanniella</taxon>
    </lineage>
</organism>
<reference evidence="11" key="1">
    <citation type="submission" date="2022-05" db="EMBL/GenBank/DDBJ databases">
        <title>Impact of host demography and evolutionary history on endosymbiont molecular evolution: a test in carpenter ants (Genus Camponotus) and their Blochmannia endosymbionts.</title>
        <authorList>
            <person name="Manthey J.D."/>
            <person name="Giron J.C."/>
            <person name="Hruska J.P."/>
        </authorList>
    </citation>
    <scope>NUCLEOTIDE SEQUENCE</scope>
    <source>
        <strain evidence="11">C-006</strain>
    </source>
</reference>
<feature type="domain" description="Mechanosensitive ion channel MscS" evidence="8">
    <location>
        <begin position="922"/>
        <end position="987"/>
    </location>
</feature>
<evidence type="ECO:0000256" key="4">
    <source>
        <dbReference type="ARBA" id="ARBA00022692"/>
    </source>
</evidence>
<dbReference type="SUPFAM" id="SSF50182">
    <property type="entry name" value="Sm-like ribonucleoproteins"/>
    <property type="match status" value="1"/>
</dbReference>
<dbReference type="InterPro" id="IPR011014">
    <property type="entry name" value="MscS_channel_TM-2"/>
</dbReference>
<keyword evidence="6 7" id="KW-0472">Membrane</keyword>
<dbReference type="InterPro" id="IPR049142">
    <property type="entry name" value="MS_channel_1st"/>
</dbReference>
<feature type="transmembrane region" description="Helical" evidence="7">
    <location>
        <begin position="474"/>
        <end position="495"/>
    </location>
</feature>
<proteinExistence type="inferred from homology"/>
<dbReference type="Pfam" id="PF21088">
    <property type="entry name" value="MS_channel_1st"/>
    <property type="match status" value="1"/>
</dbReference>
<evidence type="ECO:0000256" key="3">
    <source>
        <dbReference type="ARBA" id="ARBA00022475"/>
    </source>
</evidence>
<keyword evidence="5 7" id="KW-1133">Transmembrane helix</keyword>
<evidence type="ECO:0000256" key="2">
    <source>
        <dbReference type="ARBA" id="ARBA00008017"/>
    </source>
</evidence>
<dbReference type="InterPro" id="IPR010920">
    <property type="entry name" value="LSM_dom_sf"/>
</dbReference>
<dbReference type="Gene3D" id="1.10.287.1260">
    <property type="match status" value="1"/>
</dbReference>
<dbReference type="PANTHER" id="PTHR30347:SF9">
    <property type="entry name" value="MINICONDUCTANCE MECHANOSENSITIVE CHANNEL MSCM"/>
    <property type="match status" value="1"/>
</dbReference>
<comment type="similarity">
    <text evidence="2">Belongs to the MscS (TC 1.A.23) family.</text>
</comment>
<dbReference type="EMBL" id="CP097762">
    <property type="protein sequence ID" value="URJ25160.1"/>
    <property type="molecule type" value="Genomic_DNA"/>
</dbReference>
<dbReference type="Pfam" id="PF00924">
    <property type="entry name" value="MS_channel_2nd"/>
    <property type="match status" value="1"/>
</dbReference>
<protein>
    <submittedName>
        <fullName evidence="11">Miniconductance mechanosensitive channel MscM</fullName>
    </submittedName>
</protein>
<evidence type="ECO:0000256" key="1">
    <source>
        <dbReference type="ARBA" id="ARBA00004651"/>
    </source>
</evidence>
<sequence length="1096" mass="128551">MLFPSPISASNLLETQKIKTDFFPSMQGKINNKNFFVNDLKSTLCCAIEHNSSKIEPWKCKKKINNYFYMIFQWKILHYNIHNQNIFLDLNIYNKKLNKRLIFINNKIINLLKINQQKKITTHYINELTTLISQKIIKFRNILNFLKIQKILLFHKNNLLVKKNKFISLCEYQKIRLSKTSKLEFADRKINIIHKYTVSELNSALSEKKYNSTFNILKIFKKYSNFLHEKQFKYLSIQDNTIILNIKNDLLPKSIKQQVYITHELLMILEQQTRNINKIALKQQEVSLHTLQVKQALTNLTNQAQWLNKSPVLGATLRSQFSKLPKMPKLQKIDHDMKKLRSQRLIYENKLKKLTFLPLKNKQDDNTSLTLSQQHIITSQITKQRNIIIMLLNSFDTQILALTKLKISSEELQNILKDMYKAIHRYLFWIPDIPPITISYPLDVYQDCYKLLTMYKLKNLVKILYEILFVKKKILILTILCISIYIIIYYIAYYFYQKFLEQSSKKIGKINQDNFLVTFHNIWSSILISLPFPIAWEIIGYNLSNSWSCITYEVIGDSMRSTTILLWILLIGARFASTHGLFITHFGWSQKKVQIIFSKNYIYNVSIIIFLTTTTMIFNHYNNQEFHNTLGRLCFISLCIYLIFITNKLKIFGLNLHTNKYKSSDNIINHFLWNIMLCAPIISVFTVSIGYFFATQALLARLEISLLIWVIILIIYHIIRRWMHIQSMYFTLKSSKTQCTILSSKEKKNNNLRNSIEKINTLTLHNKENKNNLDLDTISAQSLQLIRSILTLIALLLMTLLWSELRSAFSFLENITLWDVTSTIKGIDNIQPITLNAFLIAILVIIITTQTARNLPAFLELTFLQRLNISSGTRYTITTLTKYILMLLGGIIGCSLIGIEWVKIQWLIAALGVGLGFGLQEIFANFISGVMILFEKPIRIGDTVTIDNFTGNITKISIRATIITDWDHREIIVPNREFITKKFINWSLSDKIIRVVLRFPVPPQTNINTVIKTILKMIKTVPYILENPSPEIYLANIQQGFPILEARTYVSDIKYRMLIRHQIHMLIFNYYKDKGLNMPYIPTYLYYLQLYMHKDF</sequence>
<feature type="transmembrane region" description="Helical" evidence="7">
    <location>
        <begin position="630"/>
        <end position="650"/>
    </location>
</feature>
<dbReference type="InterPro" id="IPR023408">
    <property type="entry name" value="MscS_beta-dom_sf"/>
</dbReference>